<sequence>MTYLKFDRASLTNLDESLQKEILRANSKGGYSCSTILGCNTRKYHGMLVVPSSMQLAERWVLLSSMDETVIQHGAEFNLAVHKYSDGTFSPNGHKYVREFDVERATTIVYRVGGVVLEKKLLLSSTSNSLIIRYKLLDAHSRTILRFKPLLAFRKTKELTYENNQVDWSYKEEGNGISMCLYAAAPRLFMQFSKPVTYTHAPHWNKNLYYDKEAEREHNCIEDLPVPGVFECEIKRGEEVYCSVSDTVISPSDIQLHFEDGESRIIPRDSFVNCLKGAVGQYYFTPVEGKSYLQAGFPWFNIRHRDQMIGLTAASFGIDKPERYKAVMDTALAAIWRYYDEGVEDEIITGLDQPDALLWLINCIQDYSRWVGIERTRQEYGDTIKKAIHIIRSGKVAQMRVMENGLLYAIPERMDKPLTWMDATIDGYPVVDRQGYIVEFNALWYNALCFNRDLFEIKDLQENDFIERVSESFIRVFVNEHDYLFDYVAEGREKDWSVRPNQILAAGLSYSPLSRRLQRSILDIVTKELLTPKGLRSLSPISGFYRGYCGGSNNERAYAYLQGGVWSWLVYYYMSAYLKLFRRVGVSFVDRILIPFEDEMKRHGISNISEVYDGTPPYVGRSAISFMLSVTALLRIKNRLDEFKESESDDIFDLRLSLTSHHKSSPDAGLETSGRE</sequence>
<dbReference type="InterPro" id="IPR008928">
    <property type="entry name" value="6-hairpin_glycosidase_sf"/>
</dbReference>
<evidence type="ECO:0000313" key="3">
    <source>
        <dbReference type="EMBL" id="TFH97420.1"/>
    </source>
</evidence>
<name>A0A4Y8WRV0_9PORP</name>
<proteinExistence type="predicted"/>
<dbReference type="Pfam" id="PF12439">
    <property type="entry name" value="GDE_N"/>
    <property type="match status" value="1"/>
</dbReference>
<protein>
    <submittedName>
        <fullName evidence="3">Uncharacterized protein</fullName>
    </submittedName>
</protein>
<dbReference type="AlphaFoldDB" id="A0A4Y8WRV0"/>
<keyword evidence="4" id="KW-1185">Reference proteome</keyword>
<dbReference type="PANTHER" id="PTHR10569">
    <property type="entry name" value="GLYCOGEN DEBRANCHING ENZYME"/>
    <property type="match status" value="1"/>
</dbReference>
<comment type="caution">
    <text evidence="3">The sequence shown here is derived from an EMBL/GenBank/DDBJ whole genome shotgun (WGS) entry which is preliminary data.</text>
</comment>
<dbReference type="EMBL" id="SPNC01000002">
    <property type="protein sequence ID" value="TFH97420.1"/>
    <property type="molecule type" value="Genomic_DNA"/>
</dbReference>
<gene>
    <name evidence="3" type="ORF">E4P47_00235</name>
</gene>
<accession>A0A4Y8WRV0</accession>
<dbReference type="STRING" id="1122973.GCA_000379925_00659"/>
<dbReference type="InterPro" id="IPR012341">
    <property type="entry name" value="6hp_glycosidase-like_sf"/>
</dbReference>
<dbReference type="RefSeq" id="WP_134849351.1">
    <property type="nucleotide sequence ID" value="NZ_CP197400.1"/>
</dbReference>
<evidence type="ECO:0000313" key="4">
    <source>
        <dbReference type="Proteomes" id="UP000297225"/>
    </source>
</evidence>
<dbReference type="GO" id="GO:0005980">
    <property type="term" value="P:glycogen catabolic process"/>
    <property type="evidence" value="ECO:0007669"/>
    <property type="project" value="InterPro"/>
</dbReference>
<feature type="domain" description="Glycogen debranching enzyme bacterial and archaeal type N-terminal" evidence="2">
    <location>
        <begin position="20"/>
        <end position="241"/>
    </location>
</feature>
<dbReference type="PANTHER" id="PTHR10569:SF2">
    <property type="entry name" value="GLYCOGEN DEBRANCHING ENZYME"/>
    <property type="match status" value="1"/>
</dbReference>
<dbReference type="InterPro" id="IPR024742">
    <property type="entry name" value="Glycogen_debranch_N"/>
</dbReference>
<dbReference type="GO" id="GO:0004135">
    <property type="term" value="F:amylo-alpha-1,6-glucosidase activity"/>
    <property type="evidence" value="ECO:0007669"/>
    <property type="project" value="InterPro"/>
</dbReference>
<dbReference type="Pfam" id="PF06202">
    <property type="entry name" value="GDE_C"/>
    <property type="match status" value="1"/>
</dbReference>
<dbReference type="Proteomes" id="UP000297225">
    <property type="component" value="Unassembled WGS sequence"/>
</dbReference>
<dbReference type="GO" id="GO:0004134">
    <property type="term" value="F:4-alpha-glucanotransferase activity"/>
    <property type="evidence" value="ECO:0007669"/>
    <property type="project" value="InterPro"/>
</dbReference>
<dbReference type="InterPro" id="IPR032790">
    <property type="entry name" value="GDE_C"/>
</dbReference>
<dbReference type="Gene3D" id="1.50.10.10">
    <property type="match status" value="1"/>
</dbReference>
<organism evidence="3 4">
    <name type="scientific">Porphyromonas levii</name>
    <dbReference type="NCBI Taxonomy" id="28114"/>
    <lineage>
        <taxon>Bacteria</taxon>
        <taxon>Pseudomonadati</taxon>
        <taxon>Bacteroidota</taxon>
        <taxon>Bacteroidia</taxon>
        <taxon>Bacteroidales</taxon>
        <taxon>Porphyromonadaceae</taxon>
        <taxon>Porphyromonas</taxon>
    </lineage>
</organism>
<dbReference type="OrthoDB" id="9761875at2"/>
<dbReference type="InterPro" id="IPR010401">
    <property type="entry name" value="AGL/Gdb1"/>
</dbReference>
<evidence type="ECO:0000259" key="1">
    <source>
        <dbReference type="Pfam" id="PF06202"/>
    </source>
</evidence>
<feature type="domain" description="Glycogen debranching enzyme C-terminal" evidence="1">
    <location>
        <begin position="291"/>
        <end position="635"/>
    </location>
</feature>
<evidence type="ECO:0000259" key="2">
    <source>
        <dbReference type="Pfam" id="PF12439"/>
    </source>
</evidence>
<dbReference type="SUPFAM" id="SSF48208">
    <property type="entry name" value="Six-hairpin glycosidases"/>
    <property type="match status" value="1"/>
</dbReference>
<reference evidence="3 4" key="1">
    <citation type="submission" date="2019-03" db="EMBL/GenBank/DDBJ databases">
        <title>Porphyromonas levii Isolated from the Uterus of Dairy Cows.</title>
        <authorList>
            <person name="Francis A.M."/>
        </authorList>
    </citation>
    <scope>NUCLEOTIDE SEQUENCE [LARGE SCALE GENOMIC DNA]</scope>
    <source>
        <strain evidence="3 4">AF5678</strain>
    </source>
</reference>